<dbReference type="Proteomes" id="UP000472580">
    <property type="component" value="Unassembled WGS sequence"/>
</dbReference>
<evidence type="ECO:0000313" key="1">
    <source>
        <dbReference type="EMBL" id="MVX56738.1"/>
    </source>
</evidence>
<dbReference type="EMBL" id="WSRP01000015">
    <property type="protein sequence ID" value="MVX56738.1"/>
    <property type="molecule type" value="Genomic_DNA"/>
</dbReference>
<protein>
    <submittedName>
        <fullName evidence="1">Uncharacterized protein</fullName>
    </submittedName>
</protein>
<name>A0A6L6YJ78_9BURK</name>
<evidence type="ECO:0000313" key="2">
    <source>
        <dbReference type="Proteomes" id="UP000472580"/>
    </source>
</evidence>
<comment type="caution">
    <text evidence="1">The sequence shown here is derived from an EMBL/GenBank/DDBJ whole genome shotgun (WGS) entry which is preliminary data.</text>
</comment>
<reference evidence="1 2" key="1">
    <citation type="submission" date="2019-12" db="EMBL/GenBank/DDBJ databases">
        <title>Microbes associate with the intestines of laboratory mice.</title>
        <authorList>
            <person name="Navarre W."/>
            <person name="Wong E."/>
        </authorList>
    </citation>
    <scope>NUCLEOTIDE SEQUENCE [LARGE SCALE GENOMIC DNA]</scope>
    <source>
        <strain evidence="1 2">NM82_D38</strain>
    </source>
</reference>
<sequence length="133" mass="14640">MTLSLLRGGTVLASTGSINHLHIICSAPRFYPQIGGLGVLVVNISSVKPGTTYDSTVILHQGEHPFITHDSYVLYAQAVVWKLESIERRIESGEILPQDPLAEPYISNVIGGFFKSPYVPRKILKFCEKSNLS</sequence>
<accession>A0A6L6YJ78</accession>
<dbReference type="RefSeq" id="WP_160335170.1">
    <property type="nucleotide sequence ID" value="NZ_WSRP01000015.1"/>
</dbReference>
<keyword evidence="2" id="KW-1185">Reference proteome</keyword>
<gene>
    <name evidence="1" type="ORF">E5987_05885</name>
</gene>
<dbReference type="AlphaFoldDB" id="A0A6L6YJ78"/>
<dbReference type="OrthoDB" id="8116504at2"/>
<proteinExistence type="predicted"/>
<organism evidence="1 2">
    <name type="scientific">Parasutterella muris</name>
    <dbReference type="NCBI Taxonomy" id="2565572"/>
    <lineage>
        <taxon>Bacteria</taxon>
        <taxon>Pseudomonadati</taxon>
        <taxon>Pseudomonadota</taxon>
        <taxon>Betaproteobacteria</taxon>
        <taxon>Burkholderiales</taxon>
        <taxon>Sutterellaceae</taxon>
        <taxon>Parasutterella</taxon>
    </lineage>
</organism>